<organism evidence="1 2">
    <name type="scientific">Aduncisulcus paluster</name>
    <dbReference type="NCBI Taxonomy" id="2918883"/>
    <lineage>
        <taxon>Eukaryota</taxon>
        <taxon>Metamonada</taxon>
        <taxon>Carpediemonas-like organisms</taxon>
        <taxon>Aduncisulcus</taxon>
    </lineage>
</organism>
<reference evidence="1" key="1">
    <citation type="submission" date="2022-03" db="EMBL/GenBank/DDBJ databases">
        <title>Draft genome sequence of Aduncisulcus paluster, a free-living microaerophilic Fornicata.</title>
        <authorList>
            <person name="Yuyama I."/>
            <person name="Kume K."/>
            <person name="Tamura T."/>
            <person name="Inagaki Y."/>
            <person name="Hashimoto T."/>
        </authorList>
    </citation>
    <scope>NUCLEOTIDE SEQUENCE</scope>
    <source>
        <strain evidence="1">NY0171</strain>
    </source>
</reference>
<accession>A0ABQ5KKM0</accession>
<dbReference type="EMBL" id="BQXS01002759">
    <property type="protein sequence ID" value="GKT33052.1"/>
    <property type="molecule type" value="Genomic_DNA"/>
</dbReference>
<evidence type="ECO:0000313" key="2">
    <source>
        <dbReference type="Proteomes" id="UP001057375"/>
    </source>
</evidence>
<feature type="non-terminal residue" evidence="1">
    <location>
        <position position="47"/>
    </location>
</feature>
<dbReference type="Proteomes" id="UP001057375">
    <property type="component" value="Unassembled WGS sequence"/>
</dbReference>
<keyword evidence="2" id="KW-1185">Reference proteome</keyword>
<evidence type="ECO:0000313" key="1">
    <source>
        <dbReference type="EMBL" id="GKT33052.1"/>
    </source>
</evidence>
<protein>
    <submittedName>
        <fullName evidence="1">Uncharacterized protein</fullName>
    </submittedName>
</protein>
<proteinExistence type="predicted"/>
<name>A0ABQ5KKM0_9EUKA</name>
<gene>
    <name evidence="1" type="ORF">ADUPG1_002386</name>
</gene>
<comment type="caution">
    <text evidence="1">The sequence shown here is derived from an EMBL/GenBank/DDBJ whole genome shotgun (WGS) entry which is preliminary data.</text>
</comment>
<sequence>MNGFQSSLNDREVQVDVLDVHAKYLGDSDYVNGLNNVVQSMIESSGG</sequence>